<reference evidence="4" key="1">
    <citation type="submission" date="2020-10" db="EMBL/GenBank/DDBJ databases">
        <authorList>
            <person name="Gilroy R."/>
        </authorList>
    </citation>
    <scope>NUCLEOTIDE SEQUENCE</scope>
    <source>
        <strain evidence="4">7463</strain>
    </source>
</reference>
<comment type="caution">
    <text evidence="4">The sequence shown here is derived from an EMBL/GenBank/DDBJ whole genome shotgun (WGS) entry which is preliminary data.</text>
</comment>
<feature type="region of interest" description="Disordered" evidence="1">
    <location>
        <begin position="410"/>
        <end position="474"/>
    </location>
</feature>
<evidence type="ECO:0000256" key="1">
    <source>
        <dbReference type="SAM" id="MobiDB-lite"/>
    </source>
</evidence>
<dbReference type="GO" id="GO:0005886">
    <property type="term" value="C:plasma membrane"/>
    <property type="evidence" value="ECO:0007669"/>
    <property type="project" value="TreeGrafter"/>
</dbReference>
<evidence type="ECO:0000256" key="2">
    <source>
        <dbReference type="SAM" id="Phobius"/>
    </source>
</evidence>
<protein>
    <recommendedName>
        <fullName evidence="3">AsmA domain-containing protein</fullName>
    </recommendedName>
</protein>
<dbReference type="InterPro" id="IPR007844">
    <property type="entry name" value="AsmA"/>
</dbReference>
<evidence type="ECO:0000259" key="3">
    <source>
        <dbReference type="Pfam" id="PF05170"/>
    </source>
</evidence>
<feature type="domain" description="AsmA" evidence="3">
    <location>
        <begin position="147"/>
        <end position="616"/>
    </location>
</feature>
<keyword evidence="2" id="KW-1133">Transmembrane helix</keyword>
<dbReference type="Proteomes" id="UP000824083">
    <property type="component" value="Unassembled WGS sequence"/>
</dbReference>
<evidence type="ECO:0000313" key="5">
    <source>
        <dbReference type="Proteomes" id="UP000824083"/>
    </source>
</evidence>
<dbReference type="PANTHER" id="PTHR30441:SF4">
    <property type="entry name" value="PROTEIN ASMA"/>
    <property type="match status" value="1"/>
</dbReference>
<keyword evidence="2" id="KW-0472">Membrane</keyword>
<feature type="transmembrane region" description="Helical" evidence="2">
    <location>
        <begin position="7"/>
        <end position="29"/>
    </location>
</feature>
<evidence type="ECO:0000313" key="4">
    <source>
        <dbReference type="EMBL" id="HIU37368.1"/>
    </source>
</evidence>
<gene>
    <name evidence="4" type="ORF">IAC56_03735</name>
</gene>
<organism evidence="4 5">
    <name type="scientific">Candidatus Aphodousia faecigallinarum</name>
    <dbReference type="NCBI Taxonomy" id="2840677"/>
    <lineage>
        <taxon>Bacteria</taxon>
        <taxon>Pseudomonadati</taxon>
        <taxon>Pseudomonadota</taxon>
        <taxon>Betaproteobacteria</taxon>
        <taxon>Burkholderiales</taxon>
        <taxon>Sutterellaceae</taxon>
        <taxon>Sutterellaceae incertae sedis</taxon>
        <taxon>Candidatus Aphodousia</taxon>
    </lineage>
</organism>
<feature type="compositionally biased region" description="Polar residues" evidence="1">
    <location>
        <begin position="436"/>
        <end position="474"/>
    </location>
</feature>
<keyword evidence="2" id="KW-0812">Transmembrane</keyword>
<name>A0A9D1IHX2_9BURK</name>
<accession>A0A9D1IHX2</accession>
<dbReference type="PANTHER" id="PTHR30441">
    <property type="entry name" value="DUF748 DOMAIN-CONTAINING PROTEIN"/>
    <property type="match status" value="1"/>
</dbReference>
<dbReference type="Pfam" id="PF05170">
    <property type="entry name" value="AsmA"/>
    <property type="match status" value="1"/>
</dbReference>
<feature type="compositionally biased region" description="Low complexity" evidence="1">
    <location>
        <begin position="422"/>
        <end position="435"/>
    </location>
</feature>
<dbReference type="GO" id="GO:0090313">
    <property type="term" value="P:regulation of protein targeting to membrane"/>
    <property type="evidence" value="ECO:0007669"/>
    <property type="project" value="TreeGrafter"/>
</dbReference>
<dbReference type="EMBL" id="DVMY01000063">
    <property type="protein sequence ID" value="HIU37368.1"/>
    <property type="molecule type" value="Genomic_DNA"/>
</dbReference>
<proteinExistence type="predicted"/>
<reference evidence="4" key="2">
    <citation type="journal article" date="2021" name="PeerJ">
        <title>Extensive microbial diversity within the chicken gut microbiome revealed by metagenomics and culture.</title>
        <authorList>
            <person name="Gilroy R."/>
            <person name="Ravi A."/>
            <person name="Getino M."/>
            <person name="Pursley I."/>
            <person name="Horton D.L."/>
            <person name="Alikhan N.F."/>
            <person name="Baker D."/>
            <person name="Gharbi K."/>
            <person name="Hall N."/>
            <person name="Watson M."/>
            <person name="Adriaenssens E.M."/>
            <person name="Foster-Nyarko E."/>
            <person name="Jarju S."/>
            <person name="Secka A."/>
            <person name="Antonio M."/>
            <person name="Oren A."/>
            <person name="Chaudhuri R.R."/>
            <person name="La Ragione R."/>
            <person name="Hildebrand F."/>
            <person name="Pallen M.J."/>
        </authorList>
    </citation>
    <scope>NUCLEOTIDE SEQUENCE</scope>
    <source>
        <strain evidence="4">7463</strain>
    </source>
</reference>
<sequence length="737" mass="80317">MRIIRTILWLICVVALLAIGSVVALYFLVTPDSVQTRLQSSLNQLGLTIRANELPTVRVLPTISVSLPSGQLFDNENKLVAFYRSAQFTVSPWWLAFGQIHVDQLLIDGFSLKEVECPPPSQWLNEHSTEQTSLWENLTINAVEFNNSDLRLKYDEHVLNFQNLRATFSAPAPQMHTPVALSTQLQLLPENLLLDLQASLTLDLNLASEQISLENLSIQSNGTQQGLAFQTQLNSPLVQISPLNLYAKTAEVKMSGDPTIGDIALSVAELSINPERLQAPDLYIQISKGAGPQTLKLDLRSPVLFERSSAITNAEHLQGAVVLPGQSESIPLSGNMNIDWHKEFIQGELFARLHGAPMSIKGQSAGFDHPDIKGDVVFGRLQLSDFSVLKSLERAQSVFPLASPIKEETVEASVGNSSQAPASKQTSSESSAETSDGSNASIEQADPNTTVVEDTTQNIGLTDNTLSESASNSVSEETHPLEFLNHFDFDGTLVVGELATGPVKLTQLKSDMSVKNGILKLPKAKALTYDGKTELDVQLNDLAHWSVSYSGESVNLSALLNDAGGNSKMGGVVHLQANLYGNGFTQKNLNGQIGFSASRARISGLDLKQALSELKQFKTPTQKDEQFTETEHLGGVATIHDGLAEIENLTINFGDFVSRGQAKVDLAEQTLTGHLLGRDASNLALTFNLSGQWYSPRLSLDAEKVRADNHLSAPPKKETKDGRSGWDKLKNFFKDRF</sequence>
<dbReference type="AlphaFoldDB" id="A0A9D1IHX2"/>
<dbReference type="InterPro" id="IPR052894">
    <property type="entry name" value="AsmA-related"/>
</dbReference>